<evidence type="ECO:0000313" key="2">
    <source>
        <dbReference type="Proteomes" id="UP000035034"/>
    </source>
</evidence>
<proteinExistence type="predicted"/>
<accession>H0R068</accession>
<dbReference type="Proteomes" id="UP000035034">
    <property type="component" value="Unassembled WGS sequence"/>
</dbReference>
<dbReference type="EMBL" id="BAEH01000054">
    <property type="protein sequence ID" value="GAB18469.1"/>
    <property type="molecule type" value="Genomic_DNA"/>
</dbReference>
<protein>
    <submittedName>
        <fullName evidence="1">Uncharacterized protein</fullName>
    </submittedName>
</protein>
<organism evidence="1 2">
    <name type="scientific">Gordonia effusa NBRC 100432</name>
    <dbReference type="NCBI Taxonomy" id="1077974"/>
    <lineage>
        <taxon>Bacteria</taxon>
        <taxon>Bacillati</taxon>
        <taxon>Actinomycetota</taxon>
        <taxon>Actinomycetes</taxon>
        <taxon>Mycobacteriales</taxon>
        <taxon>Gordoniaceae</taxon>
        <taxon>Gordonia</taxon>
    </lineage>
</organism>
<name>H0R068_9ACTN</name>
<comment type="caution">
    <text evidence="1">The sequence shown here is derived from an EMBL/GenBank/DDBJ whole genome shotgun (WGS) entry which is preliminary data.</text>
</comment>
<dbReference type="eggNOG" id="ENOG5033065">
    <property type="taxonomic scope" value="Bacteria"/>
</dbReference>
<dbReference type="STRING" id="1077974.GOEFS_054_00830"/>
<evidence type="ECO:0000313" key="1">
    <source>
        <dbReference type="EMBL" id="GAB18469.1"/>
    </source>
</evidence>
<reference evidence="1 2" key="1">
    <citation type="submission" date="2011-12" db="EMBL/GenBank/DDBJ databases">
        <title>Whole genome shotgun sequence of Gordonia effusa NBRC 100432.</title>
        <authorList>
            <person name="Yoshida I."/>
            <person name="Takarada H."/>
            <person name="Hosoyama A."/>
            <person name="Tsuchikane K."/>
            <person name="Katsumata H."/>
            <person name="Yamazaki S."/>
            <person name="Fujita N."/>
        </authorList>
    </citation>
    <scope>NUCLEOTIDE SEQUENCE [LARGE SCALE GENOMIC DNA]</scope>
    <source>
        <strain evidence="1 2">NBRC 100432</strain>
    </source>
</reference>
<dbReference type="AlphaFoldDB" id="H0R068"/>
<keyword evidence="2" id="KW-1185">Reference proteome</keyword>
<gene>
    <name evidence="1" type="ORF">GOEFS_054_00830</name>
</gene>
<sequence length="128" mass="14510">MRVNLNILRACILNRVTSVVVGRRRPYACAWCGQQIVDSDRGRRRKYCKQSCRQRAYEQRTLTEGTSIPDDAVILAADEVESFRDRLFELRCAAEDLATAVSEGAAASVVESLRDDVLKRATQAERFR</sequence>